<gene>
    <name evidence="3" type="ORF">FMM72_02970</name>
</gene>
<evidence type="ECO:0000259" key="2">
    <source>
        <dbReference type="PROSITE" id="PS50943"/>
    </source>
</evidence>
<dbReference type="InterPro" id="IPR001387">
    <property type="entry name" value="Cro/C1-type_HTH"/>
</dbReference>
<dbReference type="PROSITE" id="PS50943">
    <property type="entry name" value="HTH_CROC1"/>
    <property type="match status" value="1"/>
</dbReference>
<dbReference type="EMBL" id="VIQT01000006">
    <property type="protein sequence ID" value="NDO38216.1"/>
    <property type="molecule type" value="Genomic_DNA"/>
</dbReference>
<dbReference type="AlphaFoldDB" id="A0A845SP24"/>
<dbReference type="SUPFAM" id="SSF47413">
    <property type="entry name" value="lambda repressor-like DNA-binding domains"/>
    <property type="match status" value="1"/>
</dbReference>
<organism evidence="3 4">
    <name type="scientific">Anaerotruncus colihominis</name>
    <dbReference type="NCBI Taxonomy" id="169435"/>
    <lineage>
        <taxon>Bacteria</taxon>
        <taxon>Bacillati</taxon>
        <taxon>Bacillota</taxon>
        <taxon>Clostridia</taxon>
        <taxon>Eubacteriales</taxon>
        <taxon>Oscillospiraceae</taxon>
        <taxon>Anaerotruncus</taxon>
    </lineage>
</organism>
<accession>A0A845SP24</accession>
<dbReference type="SMART" id="SM00530">
    <property type="entry name" value="HTH_XRE"/>
    <property type="match status" value="1"/>
</dbReference>
<keyword evidence="1" id="KW-0238">DNA-binding</keyword>
<evidence type="ECO:0000256" key="1">
    <source>
        <dbReference type="ARBA" id="ARBA00023125"/>
    </source>
</evidence>
<comment type="caution">
    <text evidence="3">The sequence shown here is derived from an EMBL/GenBank/DDBJ whole genome shotgun (WGS) entry which is preliminary data.</text>
</comment>
<dbReference type="GO" id="GO:0003677">
    <property type="term" value="F:DNA binding"/>
    <property type="evidence" value="ECO:0007669"/>
    <property type="project" value="UniProtKB-KW"/>
</dbReference>
<reference evidence="3 4" key="1">
    <citation type="submission" date="2019-06" db="EMBL/GenBank/DDBJ databases">
        <title>Draft genome sequences of 15 bacterial species constituting the stable defined intestinal microbiota of the GM15 gnotobiotic mouse model.</title>
        <authorList>
            <person name="Elie C."/>
            <person name="Mathieu A."/>
            <person name="Saliou A."/>
            <person name="Darnaud M."/>
            <person name="Leulier F."/>
            <person name="Tamellini A."/>
        </authorList>
    </citation>
    <scope>NUCLEOTIDE SEQUENCE [LARGE SCALE GENOMIC DNA]</scope>
    <source>
        <strain evidence="3 4">JM4-15</strain>
    </source>
</reference>
<evidence type="ECO:0000313" key="4">
    <source>
        <dbReference type="Proteomes" id="UP000462501"/>
    </source>
</evidence>
<dbReference type="PANTHER" id="PTHR46558">
    <property type="entry name" value="TRACRIPTIONAL REGULATORY PROTEIN-RELATED-RELATED"/>
    <property type="match status" value="1"/>
</dbReference>
<dbReference type="Pfam" id="PF01381">
    <property type="entry name" value="HTH_3"/>
    <property type="match status" value="1"/>
</dbReference>
<dbReference type="PANTHER" id="PTHR46558:SF11">
    <property type="entry name" value="HTH-TYPE TRANSCRIPTIONAL REGULATOR XRE"/>
    <property type="match status" value="1"/>
</dbReference>
<name>A0A845SP24_9FIRM</name>
<dbReference type="InterPro" id="IPR010982">
    <property type="entry name" value="Lambda_DNA-bd_dom_sf"/>
</dbReference>
<dbReference type="Proteomes" id="UP000462501">
    <property type="component" value="Unassembled WGS sequence"/>
</dbReference>
<dbReference type="CDD" id="cd00093">
    <property type="entry name" value="HTH_XRE"/>
    <property type="match status" value="1"/>
</dbReference>
<dbReference type="Gene3D" id="1.10.260.40">
    <property type="entry name" value="lambda repressor-like DNA-binding domains"/>
    <property type="match status" value="1"/>
</dbReference>
<feature type="domain" description="HTH cro/C1-type" evidence="2">
    <location>
        <begin position="6"/>
        <end position="60"/>
    </location>
</feature>
<sequence length="99" mass="11608">MFSNRIRFLRQSKQINQVQLSEKLNVTKQTISNWENGNILPSVEMLIKIANFFKVSTDYLLDRDVQKSENIYMIDVTGLSPQQIEHIQYIVEDFRNGAD</sequence>
<proteinExistence type="predicted"/>
<protein>
    <submittedName>
        <fullName evidence="3">Helix-turn-helix transcriptional regulator</fullName>
    </submittedName>
</protein>
<dbReference type="RefSeq" id="WP_162220537.1">
    <property type="nucleotide sequence ID" value="NZ_CAMUSJ010000060.1"/>
</dbReference>
<evidence type="ECO:0000313" key="3">
    <source>
        <dbReference type="EMBL" id="NDO38216.1"/>
    </source>
</evidence>